<proteinExistence type="inferred from homology"/>
<comment type="similarity">
    <text evidence="1">Belongs to the UPF0065 (bug) family.</text>
</comment>
<evidence type="ECO:0000256" key="1">
    <source>
        <dbReference type="ARBA" id="ARBA00006987"/>
    </source>
</evidence>
<dbReference type="Pfam" id="PF03401">
    <property type="entry name" value="TctC"/>
    <property type="match status" value="1"/>
</dbReference>
<dbReference type="PANTHER" id="PTHR42928:SF5">
    <property type="entry name" value="BLR1237 PROTEIN"/>
    <property type="match status" value="1"/>
</dbReference>
<evidence type="ECO:0000313" key="3">
    <source>
        <dbReference type="EMBL" id="MBU8876307.1"/>
    </source>
</evidence>
<keyword evidence="4" id="KW-1185">Reference proteome</keyword>
<dbReference type="CDD" id="cd07012">
    <property type="entry name" value="PBP2_Bug_TTT"/>
    <property type="match status" value="1"/>
</dbReference>
<dbReference type="Proteomes" id="UP000727907">
    <property type="component" value="Unassembled WGS sequence"/>
</dbReference>
<feature type="signal peptide" evidence="2">
    <location>
        <begin position="1"/>
        <end position="21"/>
    </location>
</feature>
<dbReference type="EMBL" id="JAHOPB010000002">
    <property type="protein sequence ID" value="MBU8876307.1"/>
    <property type="molecule type" value="Genomic_DNA"/>
</dbReference>
<dbReference type="PROSITE" id="PS51318">
    <property type="entry name" value="TAT"/>
    <property type="match status" value="1"/>
</dbReference>
<name>A0ABS6INY6_9HYPH</name>
<evidence type="ECO:0000256" key="2">
    <source>
        <dbReference type="SAM" id="SignalP"/>
    </source>
</evidence>
<protein>
    <submittedName>
        <fullName evidence="3">Tripartite tricarboxylate transporter substrate binding protein</fullName>
    </submittedName>
</protein>
<dbReference type="RefSeq" id="WP_216965000.1">
    <property type="nucleotide sequence ID" value="NZ_JAHOPB010000002.1"/>
</dbReference>
<accession>A0ABS6INY6</accession>
<sequence length="333" mass="34646">MKLTRRTILAGSAAALGSSLAAPAVKASPGWPTKQPIKLIATFPPGGTADTISRILAPKLSAALGTQVVVENRPGAGGTIGSDLAAKAAPDGYTLVISHASPLGIAPGIYPKLPYNVITDFTHVTLIGHTPNVLIVPGDSPYKTLADYIAAAKAKPDEIAFGSSGIGSNTHLMGELLGSLAGIKLKHVPYRGSAPSLQDMLAGAIPSMFDPITTNVPHINSGKVRLLAVSSDKRLDMYPNAPTFAEQGFPKLTTSTWVGVSGPKGMSPDVVARLYDELQKAYKAPEVVERFKDVVLLPGDKPMTPAEYTAFVGEFATLWAGVSKSAGIELELG</sequence>
<dbReference type="PANTHER" id="PTHR42928">
    <property type="entry name" value="TRICARBOXYLATE-BINDING PROTEIN"/>
    <property type="match status" value="1"/>
</dbReference>
<gene>
    <name evidence="3" type="ORF">KQ910_21210</name>
</gene>
<feature type="chain" id="PRO_5046739546" evidence="2">
    <location>
        <begin position="22"/>
        <end position="333"/>
    </location>
</feature>
<keyword evidence="2" id="KW-0732">Signal</keyword>
<organism evidence="3 4">
    <name type="scientific">Reyranella humidisoli</name>
    <dbReference type="NCBI Taxonomy" id="2849149"/>
    <lineage>
        <taxon>Bacteria</taxon>
        <taxon>Pseudomonadati</taxon>
        <taxon>Pseudomonadota</taxon>
        <taxon>Alphaproteobacteria</taxon>
        <taxon>Hyphomicrobiales</taxon>
        <taxon>Reyranellaceae</taxon>
        <taxon>Reyranella</taxon>
    </lineage>
</organism>
<reference evidence="3 4" key="1">
    <citation type="submission" date="2021-06" db="EMBL/GenBank/DDBJ databases">
        <authorList>
            <person name="Lee D.H."/>
        </authorList>
    </citation>
    <scope>NUCLEOTIDE SEQUENCE [LARGE SCALE GENOMIC DNA]</scope>
    <source>
        <strain evidence="3 4">MMS21-HV4-11</strain>
    </source>
</reference>
<dbReference type="PIRSF" id="PIRSF017082">
    <property type="entry name" value="YflP"/>
    <property type="match status" value="1"/>
</dbReference>
<comment type="caution">
    <text evidence="3">The sequence shown here is derived from an EMBL/GenBank/DDBJ whole genome shotgun (WGS) entry which is preliminary data.</text>
</comment>
<evidence type="ECO:0000313" key="4">
    <source>
        <dbReference type="Proteomes" id="UP000727907"/>
    </source>
</evidence>
<dbReference type="InterPro" id="IPR006311">
    <property type="entry name" value="TAT_signal"/>
</dbReference>
<dbReference type="InterPro" id="IPR005064">
    <property type="entry name" value="BUG"/>
</dbReference>